<dbReference type="Pfam" id="PF01300">
    <property type="entry name" value="Sua5_yciO_yrdC"/>
    <property type="match status" value="1"/>
</dbReference>
<evidence type="ECO:0000313" key="2">
    <source>
        <dbReference type="EMBL" id="AJA44918.1"/>
    </source>
</evidence>
<sequence length="206" mass="23461">MAQMFYIHPDNPQKRLLEQVVNILNNQGVIAFPTDSGYSLGCTLDNKYGVDRICKIRELNKNHNFTLMCRDLSELSSYAYVDNSRFRLLKNNTPGQYVFILEANKEVPRRLMNEKRKTIGLRIPDNKIDQSLLALLTKPLMTTSLILPNDDFAQSDPEEIDQVIGHQIDAIIHGGYLGQQPTSIIDLTHDYPEIIRRGSGDVTPFI</sequence>
<dbReference type="OrthoDB" id="9781656at2"/>
<dbReference type="PANTHER" id="PTHR42828:SF3">
    <property type="entry name" value="THREONYLCARBAMOYL-AMP SYNTHASE"/>
    <property type="match status" value="1"/>
</dbReference>
<accession>A0A0A7S0F6</accession>
<dbReference type="AlphaFoldDB" id="A0A0A7S0F6"/>
<name>A0A0A7S0F6_FRIPE</name>
<dbReference type="PROSITE" id="PS51163">
    <property type="entry name" value="YRDC"/>
    <property type="match status" value="1"/>
</dbReference>
<dbReference type="HOGENOM" id="CLU_031397_3_0_6"/>
<dbReference type="Proteomes" id="UP000030901">
    <property type="component" value="Chromosome"/>
</dbReference>
<reference evidence="2 3" key="1">
    <citation type="journal article" date="2014" name="Appl. Environ. Microbiol.">
        <title>Gut symbionts from distinct hosts exhibit genotoxic activity via divergent colibactin biosynthetic pathways.</title>
        <authorList>
            <person name="Engel P."/>
            <person name="Vizcaino M.I."/>
            <person name="Crawford J.M."/>
        </authorList>
    </citation>
    <scope>NUCLEOTIDE SEQUENCE [LARGE SCALE GENOMIC DNA]</scope>
    <source>
        <strain evidence="2 3">PEB0191</strain>
    </source>
</reference>
<dbReference type="InterPro" id="IPR017945">
    <property type="entry name" value="DHBP_synth_RibB-like_a/b_dom"/>
</dbReference>
<dbReference type="Gene3D" id="3.90.870.10">
    <property type="entry name" value="DHBP synthase"/>
    <property type="match status" value="1"/>
</dbReference>
<dbReference type="RefSeq" id="WP_039104528.1">
    <property type="nucleotide sequence ID" value="NZ_CALYQC010000054.1"/>
</dbReference>
<keyword evidence="3" id="KW-1185">Reference proteome</keyword>
<dbReference type="EMBL" id="CP009056">
    <property type="protein sequence ID" value="AJA44918.1"/>
    <property type="molecule type" value="Genomic_DNA"/>
</dbReference>
<dbReference type="NCBIfam" id="TIGR00057">
    <property type="entry name" value="L-threonylcarbamoyladenylate synthase"/>
    <property type="match status" value="1"/>
</dbReference>
<dbReference type="InterPro" id="IPR006070">
    <property type="entry name" value="Sua5-like_dom"/>
</dbReference>
<dbReference type="InterPro" id="IPR052532">
    <property type="entry name" value="SUA5_domain"/>
</dbReference>
<protein>
    <submittedName>
        <fullName evidence="2">tRNA threonylcarbamoyl adenosine modification protein</fullName>
    </submittedName>
</protein>
<evidence type="ECO:0000313" key="3">
    <source>
        <dbReference type="Proteomes" id="UP000030901"/>
    </source>
</evidence>
<feature type="domain" description="YrdC-like" evidence="1">
    <location>
        <begin position="14"/>
        <end position="200"/>
    </location>
</feature>
<organism evidence="2 3">
    <name type="scientific">Frischella perrara</name>
    <dbReference type="NCBI Taxonomy" id="1267021"/>
    <lineage>
        <taxon>Bacteria</taxon>
        <taxon>Pseudomonadati</taxon>
        <taxon>Pseudomonadota</taxon>
        <taxon>Gammaproteobacteria</taxon>
        <taxon>Orbales</taxon>
        <taxon>Orbaceae</taxon>
        <taxon>Frischella</taxon>
    </lineage>
</organism>
<proteinExistence type="predicted"/>
<gene>
    <name evidence="2" type="ORF">FPB0191_01094</name>
</gene>
<evidence type="ECO:0000259" key="1">
    <source>
        <dbReference type="PROSITE" id="PS51163"/>
    </source>
</evidence>
<dbReference type="SUPFAM" id="SSF55821">
    <property type="entry name" value="YrdC/RibB"/>
    <property type="match status" value="1"/>
</dbReference>
<dbReference type="GO" id="GO:0003725">
    <property type="term" value="F:double-stranded RNA binding"/>
    <property type="evidence" value="ECO:0007669"/>
    <property type="project" value="InterPro"/>
</dbReference>
<dbReference type="KEGG" id="fpp:FPB0191_01094"/>
<dbReference type="STRING" id="1267021.FPB0191_01094"/>
<dbReference type="PANTHER" id="PTHR42828">
    <property type="entry name" value="DHBP SYNTHASE RIBB-LIKE ALPHA/BETA DOMAIN-CONTAINING PROTEIN"/>
    <property type="match status" value="1"/>
</dbReference>